<evidence type="ECO:0000259" key="2">
    <source>
        <dbReference type="Pfam" id="PF21204"/>
    </source>
</evidence>
<dbReference type="AlphaFoldDB" id="V5G8U6"/>
<feature type="compositionally biased region" description="Basic and acidic residues" evidence="1">
    <location>
        <begin position="201"/>
        <end position="228"/>
    </location>
</feature>
<dbReference type="Proteomes" id="UP000018001">
    <property type="component" value="Unassembled WGS sequence"/>
</dbReference>
<evidence type="ECO:0000256" key="1">
    <source>
        <dbReference type="SAM" id="MobiDB-lite"/>
    </source>
</evidence>
<feature type="compositionally biased region" description="Low complexity" evidence="1">
    <location>
        <begin position="474"/>
        <end position="488"/>
    </location>
</feature>
<feature type="compositionally biased region" description="Basic and acidic residues" evidence="1">
    <location>
        <begin position="502"/>
        <end position="521"/>
    </location>
</feature>
<proteinExistence type="predicted"/>
<feature type="compositionally biased region" description="Basic residues" evidence="1">
    <location>
        <begin position="388"/>
        <end position="399"/>
    </location>
</feature>
<evidence type="ECO:0000313" key="4">
    <source>
        <dbReference type="Proteomes" id="UP000018001"/>
    </source>
</evidence>
<feature type="compositionally biased region" description="Low complexity" evidence="1">
    <location>
        <begin position="151"/>
        <end position="161"/>
    </location>
</feature>
<feature type="compositionally biased region" description="Basic and acidic residues" evidence="1">
    <location>
        <begin position="427"/>
        <end position="440"/>
    </location>
</feature>
<organism evidence="3 4">
    <name type="scientific">Byssochlamys spectabilis (strain No. 5 / NBRC 109023)</name>
    <name type="common">Paecilomyces variotii</name>
    <dbReference type="NCBI Taxonomy" id="1356009"/>
    <lineage>
        <taxon>Eukaryota</taxon>
        <taxon>Fungi</taxon>
        <taxon>Dikarya</taxon>
        <taxon>Ascomycota</taxon>
        <taxon>Pezizomycotina</taxon>
        <taxon>Eurotiomycetes</taxon>
        <taxon>Eurotiomycetidae</taxon>
        <taxon>Eurotiales</taxon>
        <taxon>Thermoascaceae</taxon>
        <taxon>Paecilomyces</taxon>
    </lineage>
</organism>
<feature type="compositionally biased region" description="Basic and acidic residues" evidence="1">
    <location>
        <begin position="111"/>
        <end position="120"/>
    </location>
</feature>
<feature type="compositionally biased region" description="Polar residues" evidence="1">
    <location>
        <begin position="181"/>
        <end position="192"/>
    </location>
</feature>
<dbReference type="eggNOG" id="ENOG502SB3U">
    <property type="taxonomic scope" value="Eukaryota"/>
</dbReference>
<reference evidence="4" key="1">
    <citation type="journal article" date="2014" name="Genome Announc.">
        <title>Draft genome sequence of the formaldehyde-resistant fungus Byssochlamys spectabilis No. 5 (anamorph Paecilomyces variotii No. 5) (NBRC109023).</title>
        <authorList>
            <person name="Oka T."/>
            <person name="Ekino K."/>
            <person name="Fukuda K."/>
            <person name="Nomura Y."/>
        </authorList>
    </citation>
    <scope>NUCLEOTIDE SEQUENCE [LARGE SCALE GENOMIC DNA]</scope>
    <source>
        <strain evidence="4">No. 5 / NBRC 109023</strain>
    </source>
</reference>
<comment type="caution">
    <text evidence="3">The sequence shown here is derived from an EMBL/GenBank/DDBJ whole genome shotgun (WGS) entry which is preliminary data.</text>
</comment>
<feature type="domain" description="Ell binding protein Ebp1 C-terminal" evidence="2">
    <location>
        <begin position="538"/>
        <end position="740"/>
    </location>
</feature>
<dbReference type="HOGENOM" id="CLU_019574_0_0_1"/>
<feature type="compositionally biased region" description="Polar residues" evidence="1">
    <location>
        <begin position="121"/>
        <end position="132"/>
    </location>
</feature>
<feature type="compositionally biased region" description="Low complexity" evidence="1">
    <location>
        <begin position="364"/>
        <end position="376"/>
    </location>
</feature>
<sequence>MSAQKSTYSHKKNEDTTGVTTKGPHNTERDSVDERLKYLKDKVLPVYPFLLTVPSDVPFRLGDRYVNNWAVGSDGPFKPEEQQLQYMTFLTHSEGDSLLVAVGDWSDDRGNIMAEDDSKHTSVTSAASTPLSGATKKKISLSDYKSKKKTGGQTTSGNQGTVDGVVSATSTPKNHDRIPKRTTNGSSVSQTDSSKHSKPHIHSEDGTSRRKRSPEPEPKSSKEDERRQHGVRSPKKPRLSPLKTESGDGSHTNGATHNLPTLLSPTLPPVPVSPKLPQLLSPTLPPDIEEELSRLRDDSPITNINPKERSPIPPRTSKNDPDGRRPHSGSLSSSKNPNTSHKTVHTHNRSISGSKTMDHEIRESSSSTAKKIPSSAHGTDSTGPKSRLVVKLKYGRSNRKRVEALLKFSGKRKTAAESVRSNTAEDQDSRDNRTKKDLSFSKRAASPRQGERRQRPVESDDYQEVPRKRPKTVAAESASPSSSAPASEYHQQRSFKSVTSAPKRDAKGTSSRHLDPEEAELRTQLAGKTTPIQPERNTQASPPLSTESRPTHSRDRERRAWRDEYQKYAGIGRELKHAASRQTTDAKLAAATAVEAILCFILAFIADDRCKTITRQVPDSTNWRSILAYWRVVTKNSAAYPHLHGLCLLLGAISHDTIHALDLERLAVSPLPGEHSPVPTPGSDGHTVTADESKRYKTEFLELKTRLPEYYKEALRLWLEGARKLSDETLKREFPSTWSKRSGDYLDRGKEPLRLGSYSGRFFLPLGRTTTPLEAVRFGSVLLSEWCQKEGVDWHGRLQL</sequence>
<name>V5G8U6_BYSSN</name>
<feature type="compositionally biased region" description="Basic and acidic residues" evidence="1">
    <location>
        <begin position="549"/>
        <end position="560"/>
    </location>
</feature>
<evidence type="ECO:0000313" key="3">
    <source>
        <dbReference type="EMBL" id="GAD97337.1"/>
    </source>
</evidence>
<feature type="compositionally biased region" description="Polar residues" evidence="1">
    <location>
        <begin position="526"/>
        <end position="548"/>
    </location>
</feature>
<feature type="region of interest" description="Disordered" evidence="1">
    <location>
        <begin position="111"/>
        <end position="560"/>
    </location>
</feature>
<feature type="region of interest" description="Disordered" evidence="1">
    <location>
        <begin position="1"/>
        <end position="33"/>
    </location>
</feature>
<feature type="compositionally biased region" description="Basic residues" evidence="1">
    <location>
        <begin position="229"/>
        <end position="238"/>
    </location>
</feature>
<dbReference type="Pfam" id="PF21204">
    <property type="entry name" value="Ebp1_C"/>
    <property type="match status" value="1"/>
</dbReference>
<dbReference type="OrthoDB" id="284473at2759"/>
<feature type="compositionally biased region" description="Basic and acidic residues" evidence="1">
    <location>
        <begin position="449"/>
        <end position="458"/>
    </location>
</feature>
<feature type="compositionally biased region" description="Polar residues" evidence="1">
    <location>
        <begin position="247"/>
        <end position="258"/>
    </location>
</feature>
<gene>
    <name evidence="3" type="ORF">PVAR5_6011</name>
</gene>
<dbReference type="InParanoid" id="V5G8U6"/>
<feature type="compositionally biased region" description="Polar residues" evidence="1">
    <location>
        <begin position="329"/>
        <end position="341"/>
    </location>
</feature>
<keyword evidence="4" id="KW-1185">Reference proteome</keyword>
<protein>
    <recommendedName>
        <fullName evidence="2">Ell binding protein Ebp1 C-terminal domain-containing protein</fullName>
    </recommendedName>
</protein>
<dbReference type="EMBL" id="BAUL01000193">
    <property type="protein sequence ID" value="GAD97337.1"/>
    <property type="molecule type" value="Genomic_DNA"/>
</dbReference>
<accession>V5G8U6</accession>
<dbReference type="InterPro" id="IPR049403">
    <property type="entry name" value="Ebp1_C"/>
</dbReference>